<gene>
    <name evidence="3" type="ORF">FSC37_14140</name>
</gene>
<dbReference type="Pfam" id="PF13517">
    <property type="entry name" value="FG-GAP_3"/>
    <property type="match status" value="1"/>
</dbReference>
<dbReference type="InterPro" id="IPR013517">
    <property type="entry name" value="FG-GAP"/>
</dbReference>
<dbReference type="AlphaFoldDB" id="A0A5C6U0J1"/>
<dbReference type="PANTHER" id="PTHR46580">
    <property type="entry name" value="SENSOR KINASE-RELATED"/>
    <property type="match status" value="1"/>
</dbReference>
<keyword evidence="1" id="KW-0732">Signal</keyword>
<keyword evidence="4" id="KW-1185">Reference proteome</keyword>
<evidence type="ECO:0000256" key="2">
    <source>
        <dbReference type="SAM" id="MobiDB-lite"/>
    </source>
</evidence>
<reference evidence="3 4" key="1">
    <citation type="submission" date="2019-08" db="EMBL/GenBank/DDBJ databases">
        <authorList>
            <person name="Khan S.A."/>
            <person name="Jeon C.O."/>
            <person name="Jeong S.E."/>
        </authorList>
    </citation>
    <scope>NUCLEOTIDE SEQUENCE [LARGE SCALE GENOMIC DNA]</scope>
    <source>
        <strain evidence="4">IMCC1728</strain>
    </source>
</reference>
<evidence type="ECO:0000256" key="1">
    <source>
        <dbReference type="ARBA" id="ARBA00022729"/>
    </source>
</evidence>
<name>A0A5C6U0J1_9BURK</name>
<dbReference type="SUPFAM" id="SSF69318">
    <property type="entry name" value="Integrin alpha N-terminal domain"/>
    <property type="match status" value="1"/>
</dbReference>
<organism evidence="3 4">
    <name type="scientific">Piscinibacter aquaticus</name>
    <dbReference type="NCBI Taxonomy" id="392597"/>
    <lineage>
        <taxon>Bacteria</taxon>
        <taxon>Pseudomonadati</taxon>
        <taxon>Pseudomonadota</taxon>
        <taxon>Betaproteobacteria</taxon>
        <taxon>Burkholderiales</taxon>
        <taxon>Sphaerotilaceae</taxon>
        <taxon>Piscinibacter</taxon>
    </lineage>
</organism>
<sequence length="193" mass="20014">MPWAWATRPASPWCCSSPTDRSPRRSACPPAACGASAIAVGDFNGDGRADTAATTGGNRPTSIALWYQTAAGTMAGPVLLDTYDLPNAIRAADIDGDGRLDLVVAHNGWMSVGVYLQTAGGGFAPEERFAAPYGGFGPESLALGDINRDGLADIVFDGHAILQRPAAAVSAQRAAPGVKPQRWPPAGSAWRPR</sequence>
<proteinExistence type="predicted"/>
<dbReference type="Proteomes" id="UP000321832">
    <property type="component" value="Unassembled WGS sequence"/>
</dbReference>
<dbReference type="PANTHER" id="PTHR46580:SF4">
    <property type="entry name" value="ATP_GTP-BINDING PROTEIN"/>
    <property type="match status" value="1"/>
</dbReference>
<accession>A0A5C6U0J1</accession>
<evidence type="ECO:0000313" key="4">
    <source>
        <dbReference type="Proteomes" id="UP000321832"/>
    </source>
</evidence>
<dbReference type="EMBL" id="VOPW01000001">
    <property type="protein sequence ID" value="TXC66563.1"/>
    <property type="molecule type" value="Genomic_DNA"/>
</dbReference>
<dbReference type="Gene3D" id="2.130.10.130">
    <property type="entry name" value="Integrin alpha, N-terminal"/>
    <property type="match status" value="1"/>
</dbReference>
<comment type="caution">
    <text evidence="3">The sequence shown here is derived from an EMBL/GenBank/DDBJ whole genome shotgun (WGS) entry which is preliminary data.</text>
</comment>
<feature type="region of interest" description="Disordered" evidence="2">
    <location>
        <begin position="172"/>
        <end position="193"/>
    </location>
</feature>
<protein>
    <submittedName>
        <fullName evidence="3">VCBS repeat-containing protein</fullName>
    </submittedName>
</protein>
<dbReference type="InterPro" id="IPR028994">
    <property type="entry name" value="Integrin_alpha_N"/>
</dbReference>
<evidence type="ECO:0000313" key="3">
    <source>
        <dbReference type="EMBL" id="TXC66563.1"/>
    </source>
</evidence>